<keyword evidence="3" id="KW-0812">Transmembrane</keyword>
<feature type="compositionally biased region" description="Basic and acidic residues" evidence="2">
    <location>
        <begin position="463"/>
        <end position="477"/>
    </location>
</feature>
<accession>A0ABX7ANP1</accession>
<keyword evidence="3" id="KW-0472">Membrane</keyword>
<protein>
    <submittedName>
        <fullName evidence="4">Tape measure protein</fullName>
    </submittedName>
</protein>
<keyword evidence="5" id="KW-1185">Reference proteome</keyword>
<proteinExistence type="predicted"/>
<feature type="region of interest" description="Disordered" evidence="2">
    <location>
        <begin position="675"/>
        <end position="701"/>
    </location>
</feature>
<feature type="coiled-coil region" evidence="1">
    <location>
        <begin position="23"/>
        <end position="141"/>
    </location>
</feature>
<feature type="coiled-coil region" evidence="1">
    <location>
        <begin position="208"/>
        <end position="235"/>
    </location>
</feature>
<evidence type="ECO:0000256" key="3">
    <source>
        <dbReference type="SAM" id="Phobius"/>
    </source>
</evidence>
<feature type="coiled-coil region" evidence="1">
    <location>
        <begin position="515"/>
        <end position="661"/>
    </location>
</feature>
<feature type="coiled-coil region" evidence="1">
    <location>
        <begin position="771"/>
        <end position="802"/>
    </location>
</feature>
<dbReference type="EMBL" id="CP067341">
    <property type="protein sequence ID" value="QQP11543.1"/>
    <property type="molecule type" value="Genomic_DNA"/>
</dbReference>
<evidence type="ECO:0000256" key="2">
    <source>
        <dbReference type="SAM" id="MobiDB-lite"/>
    </source>
</evidence>
<keyword evidence="1" id="KW-0175">Coiled coil</keyword>
<evidence type="ECO:0000256" key="1">
    <source>
        <dbReference type="SAM" id="Coils"/>
    </source>
</evidence>
<organism evidence="4 5">
    <name type="scientific">Lysinibacillus agricola</name>
    <dbReference type="NCBI Taxonomy" id="2590012"/>
    <lineage>
        <taxon>Bacteria</taxon>
        <taxon>Bacillati</taxon>
        <taxon>Bacillota</taxon>
        <taxon>Bacilli</taxon>
        <taxon>Bacillales</taxon>
        <taxon>Bacillaceae</taxon>
        <taxon>Lysinibacillus</taxon>
    </lineage>
</organism>
<name>A0ABX7ANP1_9BACI</name>
<gene>
    <name evidence="4" type="ORF">FJQ98_20445</name>
</gene>
<reference evidence="4 5" key="1">
    <citation type="submission" date="2020-01" db="EMBL/GenBank/DDBJ databases">
        <authorList>
            <person name="Liu G."/>
            <person name="Liu B."/>
        </authorList>
    </citation>
    <scope>NUCLEOTIDE SEQUENCE [LARGE SCALE GENOMIC DNA]</scope>
    <source>
        <strain evidence="4 5">FJAT-51161</strain>
    </source>
</reference>
<sequence>MANNNNEVKITFKAFNQEFNKSMTEMNKETTSLRQQMKLQQEQMKHNASETEKLEAKMSGLQQIYEVAKRKTEETTATLARAKNLWGENSEEAKKLEEQLKRNQIAEQQAANAITGTEQALQRAKQAQADQTESLRQLQNLFSVTGQSVSDFSDLLGRDLTRAIQNGSASAKELDTAFDKIARSSLNAGRDITELRASIRSLDSGSSVEQVRQDLARLGQEANEAEQEVNGLADSLKSMAGAATAAIGVSTAVSAALSSASLDTSINLSFNVPEESLGKVRSSIKDVTVLIGDEEAALEGVRRQWALNADATDEANMAVVKGAATITRSYASIDFTELIQETNEIGDALGISNIEAIELVNSLLDIGFPPEQLDIISEYGGQLKRAGYNAQEIQTILANAALSKSWNIDNLLDGLKEGRIRAVEMGRGLSESMKDAIRDVVGDTQKMSDEQLSAMEANFSKQEDALAKSLSNREKSISKGHAQQQKSLDKLLQREYDAVSKSYDQQQKALEKKLSANYDATVKSYERQQKALEKRLTAETETLTKNQQEQLRQLEKAQQEELKIFEKNSQAKIKLIDKEYKERMKLIDEEKYNQLKALDNKIDSLNAKTEAEDKAIKKQENAQKRAELNLRVNNAKTNADRQNAMRELRNFEEQLRLEKIREDRKEQIEVLKGQKDSVKEASDSKKEALKTETETRKEQLSEQIANEKETLKSGFDERKNALKEMQAAEKAALQERHNAQKEAFQQRKQEELKVLSESNKAQIDALREVSQAKLSALKEEQNNRKQALNERLSDEMDAVREAHKAELDSFKAMNAEKLAIAKDPPDSAAVQALFTKLEGFGKAIAKGGEEGAKAFTEMAAWLDTIEDATLRETIGVELFGTMYEDQGDKIPKILKGIYVSQQEVAKGQKDVNDKTKELNTDPMTELRQAATDVKKALDPLLGVIAEVVSGIASFAKEHSGLTSIIVAVVGAIGTLVGAFTALSPAIYTITTLFGGGKGGAGFASILDKLIPVITNLASKILPALRIAFGALTGPIGIAVTALTIAVPLIIENWDSIAEFFTDLWDSIVGIFKTAGGVIADFMRGNWKTILAVVTGPVGILVKTIVENWDTIKSKTVEIFTGVSNFFSNIWSKISDIAKTVVDKIKGFFSFGDLLGKVKEKWDSIYSAIKTPINKAKDAVKKAIDAIKGFFKFDFNWPKLKVPKFSIKGSINPLDWFGEGLPKIDIQWHAKGGVFNKPTLFNTGNGLHGVGEAGPEAILPLNERVLGAIGKAIFDASGGGQQEPQVIHNNYERMLEGAQFIIREEADVKKITRQIYEQQQRDRRGK</sequence>
<feature type="transmembrane region" description="Helical" evidence="3">
    <location>
        <begin position="961"/>
        <end position="979"/>
    </location>
</feature>
<evidence type="ECO:0000313" key="5">
    <source>
        <dbReference type="Proteomes" id="UP000596049"/>
    </source>
</evidence>
<keyword evidence="3" id="KW-1133">Transmembrane helix</keyword>
<dbReference type="Proteomes" id="UP000596049">
    <property type="component" value="Chromosome"/>
</dbReference>
<feature type="region of interest" description="Disordered" evidence="2">
    <location>
        <begin position="463"/>
        <end position="486"/>
    </location>
</feature>
<evidence type="ECO:0000313" key="4">
    <source>
        <dbReference type="EMBL" id="QQP11543.1"/>
    </source>
</evidence>
<dbReference type="RefSeq" id="WP_053596123.1">
    <property type="nucleotide sequence ID" value="NZ_CP067341.1"/>
</dbReference>
<feature type="transmembrane region" description="Helical" evidence="3">
    <location>
        <begin position="1026"/>
        <end position="1050"/>
    </location>
</feature>
<dbReference type="Gene3D" id="1.20.120.20">
    <property type="entry name" value="Apolipoprotein"/>
    <property type="match status" value="1"/>
</dbReference>